<dbReference type="EMBL" id="AK220626">
    <property type="protein sequence ID" value="BAD95043.1"/>
    <property type="molecule type" value="mRNA"/>
</dbReference>
<sequence length="68" mass="7819">METLLFPNVPSIAELLDDAEVVGFDETKEGKARSDMTMEERFGAAHRRKMDGALCLRRINWRRPIRNG</sequence>
<organism evidence="1">
    <name type="scientific">Arabidopsis thaliana</name>
    <name type="common">Mouse-ear cress</name>
    <dbReference type="NCBI Taxonomy" id="3702"/>
    <lineage>
        <taxon>Eukaryota</taxon>
        <taxon>Viridiplantae</taxon>
        <taxon>Streptophyta</taxon>
        <taxon>Embryophyta</taxon>
        <taxon>Tracheophyta</taxon>
        <taxon>Spermatophyta</taxon>
        <taxon>Magnoliopsida</taxon>
        <taxon>eudicotyledons</taxon>
        <taxon>Gunneridae</taxon>
        <taxon>Pentapetalae</taxon>
        <taxon>rosids</taxon>
        <taxon>malvids</taxon>
        <taxon>Brassicales</taxon>
        <taxon>Brassicaceae</taxon>
        <taxon>Camelineae</taxon>
        <taxon>Arabidopsis</taxon>
    </lineage>
</organism>
<reference evidence="1" key="1">
    <citation type="submission" date="2005-03" db="EMBL/GenBank/DDBJ databases">
        <title>Large-scale analysis of RIKEN Arabidopsis full-length (RAFL) cDNAs.</title>
        <authorList>
            <person name="Totoki Y."/>
            <person name="Seki M."/>
            <person name="Ishida J."/>
            <person name="Nakajima M."/>
            <person name="Enju A."/>
            <person name="Kamiya A."/>
            <person name="Narusaka M."/>
            <person name="Shin-i T."/>
            <person name="Nakagawa M."/>
            <person name="Sakamoto N."/>
            <person name="Oishi K."/>
            <person name="Kohara Y."/>
            <person name="Kobayashi M."/>
            <person name="Toyoda A."/>
            <person name="Sakaki Y."/>
            <person name="Sakurai T."/>
            <person name="Iida K."/>
            <person name="Akiyama K."/>
            <person name="Satou M."/>
            <person name="Toyoda T."/>
            <person name="Konagaya A."/>
            <person name="Carninci P."/>
            <person name="Kawai J."/>
            <person name="Hayashizaki Y."/>
            <person name="Shinozaki K."/>
        </authorList>
    </citation>
    <scope>NUCLEOTIDE SEQUENCE</scope>
</reference>
<protein>
    <submittedName>
        <fullName evidence="1">Uncharacterized protein</fullName>
    </submittedName>
</protein>
<dbReference type="AlphaFoldDB" id="Q570T1"/>
<proteinExistence type="evidence at transcript level"/>
<accession>Q570T1</accession>
<evidence type="ECO:0000313" key="1">
    <source>
        <dbReference type="EMBL" id="BAD95043.1"/>
    </source>
</evidence>
<name>Q570T1_ARATH</name>